<organism evidence="8 9">
    <name type="scientific">Teratosphaeria nubilosa</name>
    <dbReference type="NCBI Taxonomy" id="161662"/>
    <lineage>
        <taxon>Eukaryota</taxon>
        <taxon>Fungi</taxon>
        <taxon>Dikarya</taxon>
        <taxon>Ascomycota</taxon>
        <taxon>Pezizomycotina</taxon>
        <taxon>Dothideomycetes</taxon>
        <taxon>Dothideomycetidae</taxon>
        <taxon>Mycosphaerellales</taxon>
        <taxon>Teratosphaeriaceae</taxon>
        <taxon>Teratosphaeria</taxon>
    </lineage>
</organism>
<evidence type="ECO:0000256" key="5">
    <source>
        <dbReference type="ARBA" id="ARBA00023136"/>
    </source>
</evidence>
<name>A0A6G1KXV9_9PEZI</name>
<dbReference type="GO" id="GO:0012505">
    <property type="term" value="C:endomembrane system"/>
    <property type="evidence" value="ECO:0007669"/>
    <property type="project" value="UniProtKB-SubCell"/>
</dbReference>
<accession>A0A6G1KXV9</accession>
<evidence type="ECO:0000256" key="7">
    <source>
        <dbReference type="SAM" id="Phobius"/>
    </source>
</evidence>
<keyword evidence="3 7" id="KW-0812">Transmembrane</keyword>
<keyword evidence="5 7" id="KW-0472">Membrane</keyword>
<dbReference type="Pfam" id="PF01988">
    <property type="entry name" value="VIT1"/>
    <property type="match status" value="1"/>
</dbReference>
<feature type="transmembrane region" description="Helical" evidence="7">
    <location>
        <begin position="237"/>
        <end position="259"/>
    </location>
</feature>
<evidence type="ECO:0000313" key="9">
    <source>
        <dbReference type="Proteomes" id="UP000799436"/>
    </source>
</evidence>
<feature type="transmembrane region" description="Helical" evidence="7">
    <location>
        <begin position="207"/>
        <end position="225"/>
    </location>
</feature>
<dbReference type="PANTHER" id="PTHR31851">
    <property type="entry name" value="FE(2+)/MN(2+) TRANSPORTER PCL1"/>
    <property type="match status" value="1"/>
</dbReference>
<dbReference type="AlphaFoldDB" id="A0A6G1KXV9"/>
<dbReference type="GO" id="GO:0030026">
    <property type="term" value="P:intracellular manganese ion homeostasis"/>
    <property type="evidence" value="ECO:0007669"/>
    <property type="project" value="InterPro"/>
</dbReference>
<comment type="similarity">
    <text evidence="2">Belongs to the CCC1 family.</text>
</comment>
<sequence>MEHDDALTQRNSQATLTHDESGFGGSCEKPEPDAEHSEKHTSHGDFVRDGIIGFADGLTVPFALTAGLTALGSTRVVILAGLAELFAGSISMGLGAYLAAVTEKKHYEVEEARERREVRECPKAEEIEIYEIFEKYGIDRAESRGVVEGLKGSEEMWIQFMMDFELKLEKPATTKAFLEGLVMGVSYFFGGLLPMIPYFVFKKVNHALFTSIGITAFILVIFGYAKALLTGCKHKDASWSAVQTLIVGTFAAAVSYGIVRAVDSARAL</sequence>
<keyword evidence="9" id="KW-1185">Reference proteome</keyword>
<dbReference type="OrthoDB" id="73465at2759"/>
<proteinExistence type="inferred from homology"/>
<evidence type="ECO:0000256" key="3">
    <source>
        <dbReference type="ARBA" id="ARBA00022692"/>
    </source>
</evidence>
<gene>
    <name evidence="8" type="ORF">EJ03DRAFT_345666</name>
</gene>
<dbReference type="EMBL" id="ML995891">
    <property type="protein sequence ID" value="KAF2765466.1"/>
    <property type="molecule type" value="Genomic_DNA"/>
</dbReference>
<feature type="region of interest" description="Disordered" evidence="6">
    <location>
        <begin position="1"/>
        <end position="42"/>
    </location>
</feature>
<evidence type="ECO:0000256" key="6">
    <source>
        <dbReference type="SAM" id="MobiDB-lite"/>
    </source>
</evidence>
<evidence type="ECO:0000256" key="2">
    <source>
        <dbReference type="ARBA" id="ARBA00007049"/>
    </source>
</evidence>
<dbReference type="InterPro" id="IPR008217">
    <property type="entry name" value="Ccc1_fam"/>
</dbReference>
<feature type="transmembrane region" description="Helical" evidence="7">
    <location>
        <begin position="51"/>
        <end position="71"/>
    </location>
</feature>
<feature type="transmembrane region" description="Helical" evidence="7">
    <location>
        <begin position="176"/>
        <end position="201"/>
    </location>
</feature>
<feature type="transmembrane region" description="Helical" evidence="7">
    <location>
        <begin position="77"/>
        <end position="100"/>
    </location>
</feature>
<feature type="compositionally biased region" description="Basic and acidic residues" evidence="6">
    <location>
        <begin position="28"/>
        <end position="42"/>
    </location>
</feature>
<keyword evidence="4 7" id="KW-1133">Transmembrane helix</keyword>
<dbReference type="Proteomes" id="UP000799436">
    <property type="component" value="Unassembled WGS sequence"/>
</dbReference>
<protein>
    <submittedName>
        <fullName evidence="8">DUF125-domain-containing protein</fullName>
    </submittedName>
</protein>
<dbReference type="GO" id="GO:0005384">
    <property type="term" value="F:manganese ion transmembrane transporter activity"/>
    <property type="evidence" value="ECO:0007669"/>
    <property type="project" value="InterPro"/>
</dbReference>
<evidence type="ECO:0000313" key="8">
    <source>
        <dbReference type="EMBL" id="KAF2765466.1"/>
    </source>
</evidence>
<comment type="subcellular location">
    <subcellularLocation>
        <location evidence="1">Endomembrane system</location>
        <topology evidence="1">Multi-pass membrane protein</topology>
    </subcellularLocation>
</comment>
<evidence type="ECO:0000256" key="1">
    <source>
        <dbReference type="ARBA" id="ARBA00004127"/>
    </source>
</evidence>
<evidence type="ECO:0000256" key="4">
    <source>
        <dbReference type="ARBA" id="ARBA00022989"/>
    </source>
</evidence>
<reference evidence="8" key="1">
    <citation type="journal article" date="2020" name="Stud. Mycol.">
        <title>101 Dothideomycetes genomes: a test case for predicting lifestyles and emergence of pathogens.</title>
        <authorList>
            <person name="Haridas S."/>
            <person name="Albert R."/>
            <person name="Binder M."/>
            <person name="Bloem J."/>
            <person name="Labutti K."/>
            <person name="Salamov A."/>
            <person name="Andreopoulos B."/>
            <person name="Baker S."/>
            <person name="Barry K."/>
            <person name="Bills G."/>
            <person name="Bluhm B."/>
            <person name="Cannon C."/>
            <person name="Castanera R."/>
            <person name="Culley D."/>
            <person name="Daum C."/>
            <person name="Ezra D."/>
            <person name="Gonzalez J."/>
            <person name="Henrissat B."/>
            <person name="Kuo A."/>
            <person name="Liang C."/>
            <person name="Lipzen A."/>
            <person name="Lutzoni F."/>
            <person name="Magnuson J."/>
            <person name="Mondo S."/>
            <person name="Nolan M."/>
            <person name="Ohm R."/>
            <person name="Pangilinan J."/>
            <person name="Park H.-J."/>
            <person name="Ramirez L."/>
            <person name="Alfaro M."/>
            <person name="Sun H."/>
            <person name="Tritt A."/>
            <person name="Yoshinaga Y."/>
            <person name="Zwiers L.-H."/>
            <person name="Turgeon B."/>
            <person name="Goodwin S."/>
            <person name="Spatafora J."/>
            <person name="Crous P."/>
            <person name="Grigoriev I."/>
        </authorList>
    </citation>
    <scope>NUCLEOTIDE SEQUENCE</scope>
    <source>
        <strain evidence="8">CBS 116005</strain>
    </source>
</reference>